<dbReference type="GO" id="GO:0005634">
    <property type="term" value="C:nucleus"/>
    <property type="evidence" value="ECO:0007669"/>
    <property type="project" value="TreeGrafter"/>
</dbReference>
<dbReference type="GO" id="GO:0048471">
    <property type="term" value="C:perinuclear region of cytoplasm"/>
    <property type="evidence" value="ECO:0007669"/>
    <property type="project" value="TreeGrafter"/>
</dbReference>
<evidence type="ECO:0000313" key="4">
    <source>
        <dbReference type="EMBL" id="KAJ8607619.1"/>
    </source>
</evidence>
<dbReference type="Pfam" id="PF13516">
    <property type="entry name" value="LRR_6"/>
    <property type="match status" value="3"/>
</dbReference>
<keyword evidence="2" id="KW-0433">Leucine-rich repeat</keyword>
<dbReference type="InterPro" id="IPR027038">
    <property type="entry name" value="RanGap"/>
</dbReference>
<keyword evidence="1" id="KW-0343">GTPase activation</keyword>
<name>A0AAD7UJJ3_9STRA</name>
<dbReference type="AlphaFoldDB" id="A0AAD7UJJ3"/>
<evidence type="ECO:0000256" key="1">
    <source>
        <dbReference type="ARBA" id="ARBA00022468"/>
    </source>
</evidence>
<dbReference type="EMBL" id="JAQMWT010000203">
    <property type="protein sequence ID" value="KAJ8607619.1"/>
    <property type="molecule type" value="Genomic_DNA"/>
</dbReference>
<dbReference type="SMART" id="SM00368">
    <property type="entry name" value="LRR_RI"/>
    <property type="match status" value="7"/>
</dbReference>
<sequence length="673" mass="74154">MAAFDPDNAEACFAELKRRLDVEEEARESVPVDELLDEAFDLCFYMHPSSLSPEARTAFFDALDRKRNGRVSFVKWRAFRQQWRESGKSMSDHVVSLRASRALTADNLASTIVADVRGPPRSDRDEGGQEFRESEVLTVEANAPALRIGASGASLLDGFRFELKLALPIEFCLRILKNLIVRYGGGSETRDAIIETLKEDATKVIESLDVLRTADLNTAFFMLKSLLVNYRDSALSISSEDELKKNDYVIFLRDEAAKVRDFAISAFYKVSTTEQKILAIKIAMSATVVMGGLGVNAKYVGNNLKLLVEELLRDERVKRAVDAQRAGGVSLWNRADDREKLLCDMLVLVLREHTFAVSHGFRNPATEEPLLDSKLLFEFLLDRNGYLGTLDDTKSLFADEIPTLGRKFSFLRLQQCFESSRVEDAARKAEIAVGIREDAELNLTYDNIDAEGAAAVSAALKTNMTLRKLLLGSFGEIKIGDEGATAISSTLETNTTLRELYLASSNIGNAGALAISKMLETNNALRELCLFRNSIECEDAAALSAALKAIKAPPPPLEVLYLGENNVGEDGAKAVSEMLLNSSTTLNKLDLSSNEIGDEGAVALLDSLKTNKALKVLYLSRNKISDNGAADMMRLLEENDDVLEELDLRGNKITHEAETSVRAAAPQTLKLRL</sequence>
<dbReference type="InterPro" id="IPR032675">
    <property type="entry name" value="LRR_dom_sf"/>
</dbReference>
<proteinExistence type="predicted"/>
<evidence type="ECO:0000256" key="3">
    <source>
        <dbReference type="ARBA" id="ARBA00022737"/>
    </source>
</evidence>
<keyword evidence="5" id="KW-1185">Reference proteome</keyword>
<comment type="caution">
    <text evidence="4">The sequence shown here is derived from an EMBL/GenBank/DDBJ whole genome shotgun (WGS) entry which is preliminary data.</text>
</comment>
<accession>A0AAD7UJJ3</accession>
<gene>
    <name evidence="4" type="ORF">CTAYLR_005759</name>
</gene>
<reference evidence="4" key="1">
    <citation type="submission" date="2023-01" db="EMBL/GenBank/DDBJ databases">
        <title>Metagenome sequencing of chrysophaentin producing Chrysophaeum taylorii.</title>
        <authorList>
            <person name="Davison J."/>
            <person name="Bewley C."/>
        </authorList>
    </citation>
    <scope>NUCLEOTIDE SEQUENCE</scope>
    <source>
        <strain evidence="4">NIES-1699</strain>
    </source>
</reference>
<dbReference type="GO" id="GO:0005096">
    <property type="term" value="F:GTPase activator activity"/>
    <property type="evidence" value="ECO:0007669"/>
    <property type="project" value="UniProtKB-KW"/>
</dbReference>
<dbReference type="SUPFAM" id="SSF52047">
    <property type="entry name" value="RNI-like"/>
    <property type="match status" value="1"/>
</dbReference>
<dbReference type="GO" id="GO:0006913">
    <property type="term" value="P:nucleocytoplasmic transport"/>
    <property type="evidence" value="ECO:0007669"/>
    <property type="project" value="TreeGrafter"/>
</dbReference>
<evidence type="ECO:0000313" key="5">
    <source>
        <dbReference type="Proteomes" id="UP001230188"/>
    </source>
</evidence>
<organism evidence="4 5">
    <name type="scientific">Chrysophaeum taylorii</name>
    <dbReference type="NCBI Taxonomy" id="2483200"/>
    <lineage>
        <taxon>Eukaryota</taxon>
        <taxon>Sar</taxon>
        <taxon>Stramenopiles</taxon>
        <taxon>Ochrophyta</taxon>
        <taxon>Pelagophyceae</taxon>
        <taxon>Pelagomonadales</taxon>
        <taxon>Pelagomonadaceae</taxon>
        <taxon>Chrysophaeum</taxon>
    </lineage>
</organism>
<dbReference type="GO" id="GO:0031267">
    <property type="term" value="F:small GTPase binding"/>
    <property type="evidence" value="ECO:0007669"/>
    <property type="project" value="TreeGrafter"/>
</dbReference>
<dbReference type="InterPro" id="IPR001611">
    <property type="entry name" value="Leu-rich_rpt"/>
</dbReference>
<dbReference type="GO" id="GO:0005829">
    <property type="term" value="C:cytosol"/>
    <property type="evidence" value="ECO:0007669"/>
    <property type="project" value="TreeGrafter"/>
</dbReference>
<evidence type="ECO:0000256" key="2">
    <source>
        <dbReference type="ARBA" id="ARBA00022614"/>
    </source>
</evidence>
<dbReference type="PANTHER" id="PTHR24113">
    <property type="entry name" value="RAN GTPASE-ACTIVATING PROTEIN 1"/>
    <property type="match status" value="1"/>
</dbReference>
<protein>
    <submittedName>
        <fullName evidence="4">Uncharacterized protein</fullName>
    </submittedName>
</protein>
<keyword evidence="3" id="KW-0677">Repeat</keyword>
<dbReference type="Proteomes" id="UP001230188">
    <property type="component" value="Unassembled WGS sequence"/>
</dbReference>
<dbReference type="Gene3D" id="3.80.10.10">
    <property type="entry name" value="Ribonuclease Inhibitor"/>
    <property type="match status" value="2"/>
</dbReference>
<dbReference type="PANTHER" id="PTHR24113:SF12">
    <property type="entry name" value="RAN GTPASE-ACTIVATING PROTEIN 1"/>
    <property type="match status" value="1"/>
</dbReference>